<dbReference type="SUPFAM" id="SSF54593">
    <property type="entry name" value="Glyoxalase/Bleomycin resistance protein/Dihydroxybiphenyl dioxygenase"/>
    <property type="match status" value="2"/>
</dbReference>
<dbReference type="Pfam" id="PF00903">
    <property type="entry name" value="Glyoxalase"/>
    <property type="match status" value="1"/>
</dbReference>
<dbReference type="EMBL" id="CP125942">
    <property type="protein sequence ID" value="XAO45548.1"/>
    <property type="molecule type" value="Genomic_DNA"/>
</dbReference>
<name>A0AAU6WEH7_9MICC</name>
<gene>
    <name evidence="2" type="ORF">QMQ05_14540</name>
</gene>
<evidence type="ECO:0000313" key="2">
    <source>
        <dbReference type="EMBL" id="XAO45548.1"/>
    </source>
</evidence>
<dbReference type="Proteomes" id="UP001486888">
    <property type="component" value="Chromosome"/>
</dbReference>
<dbReference type="InterPro" id="IPR037523">
    <property type="entry name" value="VOC_core"/>
</dbReference>
<dbReference type="PANTHER" id="PTHR33993">
    <property type="entry name" value="GLYOXALASE-RELATED"/>
    <property type="match status" value="1"/>
</dbReference>
<dbReference type="InterPro" id="IPR029068">
    <property type="entry name" value="Glyas_Bleomycin-R_OHBP_Dase"/>
</dbReference>
<proteinExistence type="predicted"/>
<dbReference type="Gene3D" id="3.10.180.10">
    <property type="entry name" value="2,3-Dihydroxybiphenyl 1,2-Dioxygenase, domain 1"/>
    <property type="match status" value="2"/>
</dbReference>
<feature type="domain" description="VOC" evidence="1">
    <location>
        <begin position="139"/>
        <end position="252"/>
    </location>
</feature>
<dbReference type="AlphaFoldDB" id="A0AAU6WEH7"/>
<dbReference type="PANTHER" id="PTHR33993:SF14">
    <property type="entry name" value="GB|AAF24581.1"/>
    <property type="match status" value="1"/>
</dbReference>
<sequence>MPVVRAERAEPCWVDLFTSDLDGAIEFYSRLFGWQMQGVAHSRPDHYQQAQLQGEPVCGLVANDAEGSAPDAWMTYLRVADIHSAMFATKLHGGQRYLKPVVMPGQGTMALIGDPAGAGVGLWQGFAPQDPEKSRGHGHRIWNELHTKHFEIVARFYREALGWELNPVADSAQFRYSTLGQGAQAAAGLYDVAGQDTAEGWRTYFAVNNTDESAALAQQLGGSIISEPHDSFFGRTAMLADPGGAEFAVIAPVRN</sequence>
<dbReference type="RefSeq" id="WP_345471151.1">
    <property type="nucleotide sequence ID" value="NZ_CP125942.1"/>
</dbReference>
<dbReference type="InterPro" id="IPR004360">
    <property type="entry name" value="Glyas_Fos-R_dOase_dom"/>
</dbReference>
<evidence type="ECO:0000313" key="3">
    <source>
        <dbReference type="Proteomes" id="UP001486888"/>
    </source>
</evidence>
<dbReference type="InterPro" id="IPR052164">
    <property type="entry name" value="Anthracycline_SecMetBiosynth"/>
</dbReference>
<dbReference type="CDD" id="cd07247">
    <property type="entry name" value="SgaA_N_like"/>
    <property type="match status" value="1"/>
</dbReference>
<dbReference type="Pfam" id="PF18029">
    <property type="entry name" value="Glyoxalase_6"/>
    <property type="match status" value="1"/>
</dbReference>
<dbReference type="PROSITE" id="PS51819">
    <property type="entry name" value="VOC"/>
    <property type="match status" value="2"/>
</dbReference>
<reference evidence="2 3" key="1">
    <citation type="submission" date="2023-05" db="EMBL/GenBank/DDBJ databases">
        <title>Glutamicibacter sp. B1, complete genome.</title>
        <authorList>
            <person name="Long Y.H."/>
            <person name="Fang T."/>
            <person name="Li X.Y."/>
        </authorList>
    </citation>
    <scope>NUCLEOTIDE SEQUENCE [LARGE SCALE GENOMIC DNA]</scope>
    <source>
        <strain evidence="2 3">B1</strain>
    </source>
</reference>
<keyword evidence="3" id="KW-1185">Reference proteome</keyword>
<evidence type="ECO:0000259" key="1">
    <source>
        <dbReference type="PROSITE" id="PS51819"/>
    </source>
</evidence>
<organism evidence="2 3">
    <name type="scientific">Glutamicibacter ectropisis</name>
    <dbReference type="NCBI Taxonomy" id="3046593"/>
    <lineage>
        <taxon>Bacteria</taxon>
        <taxon>Bacillati</taxon>
        <taxon>Actinomycetota</taxon>
        <taxon>Actinomycetes</taxon>
        <taxon>Micrococcales</taxon>
        <taxon>Micrococcaceae</taxon>
        <taxon>Glutamicibacter</taxon>
    </lineage>
</organism>
<feature type="domain" description="VOC" evidence="1">
    <location>
        <begin position="10"/>
        <end position="125"/>
    </location>
</feature>
<accession>A0AAU6WEH7</accession>
<dbReference type="KEGG" id="gey:QMQ05_14540"/>
<dbReference type="InterPro" id="IPR041581">
    <property type="entry name" value="Glyoxalase_6"/>
</dbReference>
<protein>
    <submittedName>
        <fullName evidence="2">VOC family protein</fullName>
    </submittedName>
</protein>